<dbReference type="GO" id="GO:0052689">
    <property type="term" value="F:carboxylic ester hydrolase activity"/>
    <property type="evidence" value="ECO:0007669"/>
    <property type="project" value="UniProtKB-ARBA"/>
</dbReference>
<dbReference type="Gene3D" id="3.40.50.1820">
    <property type="entry name" value="alpha/beta hydrolase"/>
    <property type="match status" value="1"/>
</dbReference>
<feature type="domain" description="Dienelactone hydrolase" evidence="3">
    <location>
        <begin position="84"/>
        <end position="192"/>
    </location>
</feature>
<dbReference type="PANTHER" id="PTHR22946">
    <property type="entry name" value="DIENELACTONE HYDROLASE DOMAIN-CONTAINING PROTEIN-RELATED"/>
    <property type="match status" value="1"/>
</dbReference>
<dbReference type="STRING" id="1802362.A2806_02930"/>
<evidence type="ECO:0000259" key="3">
    <source>
        <dbReference type="Pfam" id="PF01738"/>
    </source>
</evidence>
<keyword evidence="1" id="KW-0378">Hydrolase</keyword>
<evidence type="ECO:0000256" key="1">
    <source>
        <dbReference type="ARBA" id="ARBA00022801"/>
    </source>
</evidence>
<comment type="caution">
    <text evidence="4">The sequence shown here is derived from an EMBL/GenBank/DDBJ whole genome shotgun (WGS) entry which is preliminary data.</text>
</comment>
<dbReference type="InterPro" id="IPR002925">
    <property type="entry name" value="Dienelactn_hydro"/>
</dbReference>
<dbReference type="SUPFAM" id="SSF53474">
    <property type="entry name" value="alpha/beta-Hydrolases"/>
    <property type="match status" value="1"/>
</dbReference>
<evidence type="ECO:0000256" key="2">
    <source>
        <dbReference type="SAM" id="Phobius"/>
    </source>
</evidence>
<evidence type="ECO:0000313" key="5">
    <source>
        <dbReference type="Proteomes" id="UP000177629"/>
    </source>
</evidence>
<keyword evidence="2" id="KW-1133">Transmembrane helix</keyword>
<reference evidence="4 5" key="1">
    <citation type="journal article" date="2016" name="Nat. Commun.">
        <title>Thousands of microbial genomes shed light on interconnected biogeochemical processes in an aquifer system.</title>
        <authorList>
            <person name="Anantharaman K."/>
            <person name="Brown C.T."/>
            <person name="Hug L.A."/>
            <person name="Sharon I."/>
            <person name="Castelle C.J."/>
            <person name="Probst A.J."/>
            <person name="Thomas B.C."/>
            <person name="Singh A."/>
            <person name="Wilkins M.J."/>
            <person name="Karaoz U."/>
            <person name="Brodie E.L."/>
            <person name="Williams K.H."/>
            <person name="Hubbard S.S."/>
            <person name="Banfield J.F."/>
        </authorList>
    </citation>
    <scope>NUCLEOTIDE SEQUENCE [LARGE SCALE GENOMIC DNA]</scope>
</reference>
<dbReference type="InterPro" id="IPR050261">
    <property type="entry name" value="FrsA_esterase"/>
</dbReference>
<dbReference type="AlphaFoldDB" id="A0A1G2PKC6"/>
<proteinExistence type="predicted"/>
<sequence>MLRLRFLRKKRTVFVSAFILIAGALIFLLFTPQGNASLKAVYFLSVFAKEFDAKIPRLPLFADREVIFEQITIPGDSEILAADLYRPKDVSVKSPGVVFAYGTVPTIKDPRIVKLSRALAQGGFVVLVPHFPDLLADRVHERTAYHMVDAFQWLQQQDFVDSQKVGFMGFCVGASLSLVAAADPTIANDVAWVHAISPYFDLFSFAEEVFSREYETLDGSKIAWEPHIQTVRIFQNELVLLLSEEDQKMLTNALKEGSLKDEEFSSLSSDAQNLWRVFHAQSLEEARLFSKKLSSVFQETNARRSPSARLEGLLAPVFLVSGLDTFIPYAESEKLAKALGSQAIFTPVELFQHVDPSRKLSFFARAREAFRLWNHLRRAFLVSFS</sequence>
<organism evidence="4 5">
    <name type="scientific">Candidatus Terrybacteria bacterium RIFCSPHIGHO2_01_FULL_48_17</name>
    <dbReference type="NCBI Taxonomy" id="1802362"/>
    <lineage>
        <taxon>Bacteria</taxon>
        <taxon>Candidatus Terryibacteriota</taxon>
    </lineage>
</organism>
<name>A0A1G2PKC6_9BACT</name>
<feature type="transmembrane region" description="Helical" evidence="2">
    <location>
        <begin position="12"/>
        <end position="30"/>
    </location>
</feature>
<dbReference type="Proteomes" id="UP000177629">
    <property type="component" value="Unassembled WGS sequence"/>
</dbReference>
<protein>
    <recommendedName>
        <fullName evidence="3">Dienelactone hydrolase domain-containing protein</fullName>
    </recommendedName>
</protein>
<dbReference type="Pfam" id="PF01738">
    <property type="entry name" value="DLH"/>
    <property type="match status" value="1"/>
</dbReference>
<dbReference type="InterPro" id="IPR029058">
    <property type="entry name" value="AB_hydrolase_fold"/>
</dbReference>
<evidence type="ECO:0000313" key="4">
    <source>
        <dbReference type="EMBL" id="OHA48766.1"/>
    </source>
</evidence>
<keyword evidence="2" id="KW-0812">Transmembrane</keyword>
<keyword evidence="2" id="KW-0472">Membrane</keyword>
<gene>
    <name evidence="4" type="ORF">A2806_02930</name>
</gene>
<dbReference type="PANTHER" id="PTHR22946:SF9">
    <property type="entry name" value="POLYKETIDE TRANSFERASE AF380"/>
    <property type="match status" value="1"/>
</dbReference>
<dbReference type="EMBL" id="MHSS01000003">
    <property type="protein sequence ID" value="OHA48766.1"/>
    <property type="molecule type" value="Genomic_DNA"/>
</dbReference>
<accession>A0A1G2PKC6</accession>